<keyword evidence="4 8" id="KW-0812">Transmembrane</keyword>
<evidence type="ECO:0000256" key="7">
    <source>
        <dbReference type="ARBA" id="ARBA00059688"/>
    </source>
</evidence>
<evidence type="ECO:0000256" key="6">
    <source>
        <dbReference type="ARBA" id="ARBA00023136"/>
    </source>
</evidence>
<keyword evidence="6 8" id="KW-0472">Membrane</keyword>
<dbReference type="Proteomes" id="UP000198897">
    <property type="component" value="Unassembled WGS sequence"/>
</dbReference>
<keyword evidence="5 8" id="KW-1133">Transmembrane helix</keyword>
<dbReference type="InterPro" id="IPR011014">
    <property type="entry name" value="MscS_channel_TM-2"/>
</dbReference>
<comment type="similarity">
    <text evidence="2">Belongs to the MscS (TC 1.A.23) family.</text>
</comment>
<dbReference type="SUPFAM" id="SSF50182">
    <property type="entry name" value="Sm-like ribonucleoproteins"/>
    <property type="match status" value="1"/>
</dbReference>
<evidence type="ECO:0000256" key="8">
    <source>
        <dbReference type="SAM" id="Phobius"/>
    </source>
</evidence>
<accession>A0A1I2MM97</accession>
<proteinExistence type="inferred from homology"/>
<dbReference type="AlphaFoldDB" id="A0A1I2MM97"/>
<dbReference type="Gene3D" id="3.30.70.100">
    <property type="match status" value="1"/>
</dbReference>
<dbReference type="Pfam" id="PF00924">
    <property type="entry name" value="MS_channel_2nd"/>
    <property type="match status" value="1"/>
</dbReference>
<dbReference type="SUPFAM" id="SSF82861">
    <property type="entry name" value="Mechanosensitive channel protein MscS (YggB), transmembrane region"/>
    <property type="match status" value="1"/>
</dbReference>
<evidence type="ECO:0000256" key="4">
    <source>
        <dbReference type="ARBA" id="ARBA00022692"/>
    </source>
</evidence>
<dbReference type="InterPro" id="IPR023408">
    <property type="entry name" value="MscS_beta-dom_sf"/>
</dbReference>
<keyword evidence="3" id="KW-1003">Cell membrane</keyword>
<comment type="function">
    <text evidence="7">May play a role in resistance to osmotic downshock.</text>
</comment>
<keyword evidence="11" id="KW-1185">Reference proteome</keyword>
<sequence length="287" mass="33164">MGLDQIDLSKWVEDSGPLVVIISSAILLFLAVIIIRKIIQSFFKRTSFIEERKEQTLESMFNSIISYAAVIGFIFIVLDQFIPIGRLLAGAGVIGIIVGFGAQNLIKDFFAGLFLLYEKQLHKGDFITLNNTFHGTVEEIGLRFLKIRQWSGRLLTISNGQITTIENYNFEHMRVIEKITTNFKEDPKRMFEVLEEACERMNEELDVYVKKDLADKPIEPFQVYGMTSLNDHYRGYEYTVTGLVYDLVYWTAAKETRRILAETMHKHKIAMAEQRIEMRSYSSETEE</sequence>
<dbReference type="PANTHER" id="PTHR30460:SF1">
    <property type="entry name" value="MECHANOSENSITIVE ION CHANNEL"/>
    <property type="match status" value="1"/>
</dbReference>
<dbReference type="GO" id="GO:0008381">
    <property type="term" value="F:mechanosensitive monoatomic ion channel activity"/>
    <property type="evidence" value="ECO:0007669"/>
    <property type="project" value="InterPro"/>
</dbReference>
<dbReference type="InterPro" id="IPR045276">
    <property type="entry name" value="YbiO_bact"/>
</dbReference>
<reference evidence="11" key="1">
    <citation type="submission" date="2016-10" db="EMBL/GenBank/DDBJ databases">
        <authorList>
            <person name="Varghese N."/>
            <person name="Submissions S."/>
        </authorList>
    </citation>
    <scope>NUCLEOTIDE SEQUENCE [LARGE SCALE GENOMIC DNA]</scope>
    <source>
        <strain evidence="11">FP5</strain>
    </source>
</reference>
<dbReference type="FunFam" id="2.30.30.60:FF:000001">
    <property type="entry name" value="MscS Mechanosensitive ion channel"/>
    <property type="match status" value="1"/>
</dbReference>
<feature type="transmembrane region" description="Helical" evidence="8">
    <location>
        <begin position="84"/>
        <end position="106"/>
    </location>
</feature>
<dbReference type="InterPro" id="IPR006685">
    <property type="entry name" value="MscS_channel_2nd"/>
</dbReference>
<gene>
    <name evidence="10" type="ORF">SAMN05216353_11425</name>
</gene>
<name>A0A1I2MM97_9BACI</name>
<dbReference type="EMBL" id="FOOG01000014">
    <property type="protein sequence ID" value="SFF92572.1"/>
    <property type="molecule type" value="Genomic_DNA"/>
</dbReference>
<feature type="transmembrane region" description="Helical" evidence="8">
    <location>
        <begin position="18"/>
        <end position="39"/>
    </location>
</feature>
<dbReference type="PANTHER" id="PTHR30460">
    <property type="entry name" value="MODERATE CONDUCTANCE MECHANOSENSITIVE CHANNEL YBIO"/>
    <property type="match status" value="1"/>
</dbReference>
<evidence type="ECO:0000256" key="2">
    <source>
        <dbReference type="ARBA" id="ARBA00008017"/>
    </source>
</evidence>
<feature type="transmembrane region" description="Helical" evidence="8">
    <location>
        <begin position="60"/>
        <end position="78"/>
    </location>
</feature>
<evidence type="ECO:0000313" key="10">
    <source>
        <dbReference type="EMBL" id="SFF92572.1"/>
    </source>
</evidence>
<dbReference type="GO" id="GO:0005886">
    <property type="term" value="C:plasma membrane"/>
    <property type="evidence" value="ECO:0007669"/>
    <property type="project" value="UniProtKB-SubCell"/>
</dbReference>
<evidence type="ECO:0000259" key="9">
    <source>
        <dbReference type="Pfam" id="PF00924"/>
    </source>
</evidence>
<dbReference type="Gene3D" id="1.10.287.1260">
    <property type="match status" value="1"/>
</dbReference>
<comment type="subcellular location">
    <subcellularLocation>
        <location evidence="1">Cell membrane</location>
        <topology evidence="1">Multi-pass membrane protein</topology>
    </subcellularLocation>
</comment>
<organism evidence="10 11">
    <name type="scientific">Halobacillus alkaliphilus</name>
    <dbReference type="NCBI Taxonomy" id="396056"/>
    <lineage>
        <taxon>Bacteria</taxon>
        <taxon>Bacillati</taxon>
        <taxon>Bacillota</taxon>
        <taxon>Bacilli</taxon>
        <taxon>Bacillales</taxon>
        <taxon>Bacillaceae</taxon>
        <taxon>Halobacillus</taxon>
    </lineage>
</organism>
<protein>
    <submittedName>
        <fullName evidence="10">Small-conductance mechanosensitive channel</fullName>
    </submittedName>
</protein>
<feature type="domain" description="Mechanosensitive ion channel MscS" evidence="9">
    <location>
        <begin position="104"/>
        <end position="169"/>
    </location>
</feature>
<dbReference type="RefSeq" id="WP_089751836.1">
    <property type="nucleotide sequence ID" value="NZ_FOOG01000014.1"/>
</dbReference>
<dbReference type="Gene3D" id="2.30.30.60">
    <property type="match status" value="1"/>
</dbReference>
<evidence type="ECO:0000256" key="1">
    <source>
        <dbReference type="ARBA" id="ARBA00004651"/>
    </source>
</evidence>
<evidence type="ECO:0000256" key="5">
    <source>
        <dbReference type="ARBA" id="ARBA00022989"/>
    </source>
</evidence>
<evidence type="ECO:0000313" key="11">
    <source>
        <dbReference type="Proteomes" id="UP000198897"/>
    </source>
</evidence>
<dbReference type="OrthoDB" id="9809206at2"/>
<evidence type="ECO:0000256" key="3">
    <source>
        <dbReference type="ARBA" id="ARBA00022475"/>
    </source>
</evidence>
<dbReference type="InterPro" id="IPR010920">
    <property type="entry name" value="LSM_dom_sf"/>
</dbReference>